<dbReference type="Proteomes" id="UP000193986">
    <property type="component" value="Unassembled WGS sequence"/>
</dbReference>
<evidence type="ECO:0000256" key="3">
    <source>
        <dbReference type="SAM" id="MobiDB-lite"/>
    </source>
</evidence>
<name>A0A1Y2ARP9_9TREE</name>
<keyword evidence="2" id="KW-0653">Protein transport</keyword>
<accession>A0A1Y2ARP9</accession>
<comment type="similarity">
    <text evidence="1 2">Belongs to the BCP1 family.</text>
</comment>
<dbReference type="STRING" id="71784.A0A1Y2ARP9"/>
<dbReference type="Pfam" id="PF13862">
    <property type="entry name" value="BCCIP"/>
    <property type="match status" value="1"/>
</dbReference>
<evidence type="ECO:0000313" key="5">
    <source>
        <dbReference type="Proteomes" id="UP000193986"/>
    </source>
</evidence>
<dbReference type="GO" id="GO:0015031">
    <property type="term" value="P:protein transport"/>
    <property type="evidence" value="ECO:0007669"/>
    <property type="project" value="UniProtKB-KW"/>
</dbReference>
<proteinExistence type="inferred from homology"/>
<sequence length="311" mass="34420">MPRDNQLEAISVKDAAKPSKRKSVPKENEDDSDSGSDSGSDISMLDVDFDFYNFNTDIDQIALKRLLRQTLSNDEDRIDVHPLAELILSEGIRMGAGSSIKTDGEDSDPWGLLAVIDVNRNRSNPAFKPFLDYIRSTLPSISPLRLLLDDSPSPAYSNSPALVFSLRVLNLPVPLIPPLYKMLLSELESADNKEVPKFTHWILWGRGYRLEGTEQGMGLEMTVENTGAGGKKKRKAKRNAVDALPASVGQFPYHPEEEFIDNVAAHIHTYPFKTAAPRDDDSFGVEQFGRLVLINHDNLAQAVQAMEAAGQ</sequence>
<organism evidence="4 5">
    <name type="scientific">Naematelia encephala</name>
    <dbReference type="NCBI Taxonomy" id="71784"/>
    <lineage>
        <taxon>Eukaryota</taxon>
        <taxon>Fungi</taxon>
        <taxon>Dikarya</taxon>
        <taxon>Basidiomycota</taxon>
        <taxon>Agaricomycotina</taxon>
        <taxon>Tremellomycetes</taxon>
        <taxon>Tremellales</taxon>
        <taxon>Naemateliaceae</taxon>
        <taxon>Naematelia</taxon>
    </lineage>
</organism>
<dbReference type="EMBL" id="MCFC01000062">
    <property type="protein sequence ID" value="ORY24980.1"/>
    <property type="molecule type" value="Genomic_DNA"/>
</dbReference>
<gene>
    <name evidence="4" type="ORF">BCR39DRAFT_545462</name>
</gene>
<reference evidence="4 5" key="1">
    <citation type="submission" date="2016-07" db="EMBL/GenBank/DDBJ databases">
        <title>Pervasive Adenine N6-methylation of Active Genes in Fungi.</title>
        <authorList>
            <consortium name="DOE Joint Genome Institute"/>
            <person name="Mondo S.J."/>
            <person name="Dannebaum R.O."/>
            <person name="Kuo R.C."/>
            <person name="Labutti K."/>
            <person name="Haridas S."/>
            <person name="Kuo A."/>
            <person name="Salamov A."/>
            <person name="Ahrendt S.R."/>
            <person name="Lipzen A."/>
            <person name="Sullivan W."/>
            <person name="Andreopoulos W.B."/>
            <person name="Clum A."/>
            <person name="Lindquist E."/>
            <person name="Daum C."/>
            <person name="Ramamoorthy G.K."/>
            <person name="Gryganskyi A."/>
            <person name="Culley D."/>
            <person name="Magnuson J.K."/>
            <person name="James T.Y."/>
            <person name="O'Malley M.A."/>
            <person name="Stajich J.E."/>
            <person name="Spatafora J.W."/>
            <person name="Visel A."/>
            <person name="Grigoriev I.V."/>
        </authorList>
    </citation>
    <scope>NUCLEOTIDE SEQUENCE [LARGE SCALE GENOMIC DNA]</scope>
    <source>
        <strain evidence="4 5">68-887.2</strain>
    </source>
</reference>
<comment type="function">
    <text evidence="2">Involved in nuclear export, actin cytoskeleton organization and vesicular transport.</text>
</comment>
<keyword evidence="5" id="KW-1185">Reference proteome</keyword>
<feature type="region of interest" description="Disordered" evidence="3">
    <location>
        <begin position="1"/>
        <end position="39"/>
    </location>
</feature>
<comment type="subcellular location">
    <subcellularLocation>
        <location evidence="2">Nucleus</location>
    </subcellularLocation>
</comment>
<evidence type="ECO:0000256" key="1">
    <source>
        <dbReference type="ARBA" id="ARBA00006781"/>
    </source>
</evidence>
<dbReference type="AlphaFoldDB" id="A0A1Y2ARP9"/>
<dbReference type="OrthoDB" id="27543at2759"/>
<evidence type="ECO:0000256" key="2">
    <source>
        <dbReference type="PIRNR" id="PIRNR028983"/>
    </source>
</evidence>
<dbReference type="PANTHER" id="PTHR13261">
    <property type="entry name" value="BRCA2 AND CDKN1A INTERACTING PROTEIN"/>
    <property type="match status" value="1"/>
</dbReference>
<dbReference type="FunCoup" id="A0A1Y2ARP9">
    <property type="interactions" value="668"/>
</dbReference>
<comment type="caution">
    <text evidence="4">The sequence shown here is derived from an EMBL/GenBank/DDBJ whole genome shotgun (WGS) entry which is preliminary data.</text>
</comment>
<dbReference type="GO" id="GO:0005634">
    <property type="term" value="C:nucleus"/>
    <property type="evidence" value="ECO:0007669"/>
    <property type="project" value="UniProtKB-SubCell"/>
</dbReference>
<keyword evidence="2" id="KW-0539">Nucleus</keyword>
<dbReference type="PIRSF" id="PIRSF028983">
    <property type="entry name" value="BCP1"/>
    <property type="match status" value="1"/>
</dbReference>
<evidence type="ECO:0000313" key="4">
    <source>
        <dbReference type="EMBL" id="ORY24980.1"/>
    </source>
</evidence>
<dbReference type="InParanoid" id="A0A1Y2ARP9"/>
<protein>
    <recommendedName>
        <fullName evidence="2">Protein BCP1</fullName>
    </recommendedName>
</protein>
<keyword evidence="2" id="KW-0813">Transport</keyword>
<dbReference type="PANTHER" id="PTHR13261:SF0">
    <property type="entry name" value="BRCA2 AND CDKN1A-INTERACTING PROTEIN"/>
    <property type="match status" value="1"/>
</dbReference>
<dbReference type="InterPro" id="IPR025602">
    <property type="entry name" value="BCP1_family"/>
</dbReference>